<feature type="active site" description="Proton acceptor" evidence="8">
    <location>
        <position position="23"/>
    </location>
</feature>
<comment type="pathway">
    <text evidence="2 8">Metabolic intermediate biosynthesis; chorismate biosynthesis; chorismate from D-erythrose 4-phosphate and phosphoenolpyruvate: step 3/7.</text>
</comment>
<feature type="binding site" evidence="8">
    <location>
        <position position="80"/>
    </location>
    <ligand>
        <name>substrate</name>
    </ligand>
</feature>
<feature type="active site" description="Proton donor" evidence="8">
    <location>
        <position position="100"/>
    </location>
</feature>
<comment type="caution">
    <text evidence="10">The sequence shown here is derived from an EMBL/GenBank/DDBJ whole genome shotgun (WGS) entry which is preliminary data.</text>
</comment>
<evidence type="ECO:0000313" key="10">
    <source>
        <dbReference type="EMBL" id="MCI2241580.1"/>
    </source>
</evidence>
<reference evidence="10" key="1">
    <citation type="submission" date="2021-11" db="EMBL/GenBank/DDBJ databases">
        <title>A Novel Adlercreutzia Species, isolated from a Allomyrina dichotoma larva feces.</title>
        <authorList>
            <person name="Suh M.K."/>
        </authorList>
    </citation>
    <scope>NUCLEOTIDE SEQUENCE</scope>
    <source>
        <strain evidence="10">JBNU-10</strain>
    </source>
</reference>
<dbReference type="Pfam" id="PF01220">
    <property type="entry name" value="DHquinase_II"/>
    <property type="match status" value="1"/>
</dbReference>
<dbReference type="PROSITE" id="PS01029">
    <property type="entry name" value="DEHYDROQUINASE_II"/>
    <property type="match status" value="1"/>
</dbReference>
<dbReference type="CDD" id="cd00466">
    <property type="entry name" value="DHQase_II"/>
    <property type="match status" value="1"/>
</dbReference>
<evidence type="ECO:0000256" key="7">
    <source>
        <dbReference type="ARBA" id="ARBA00023239"/>
    </source>
</evidence>
<evidence type="ECO:0000256" key="1">
    <source>
        <dbReference type="ARBA" id="ARBA00001864"/>
    </source>
</evidence>
<dbReference type="NCBIfam" id="NF003805">
    <property type="entry name" value="PRK05395.1-2"/>
    <property type="match status" value="1"/>
</dbReference>
<evidence type="ECO:0000256" key="9">
    <source>
        <dbReference type="SAM" id="MobiDB-lite"/>
    </source>
</evidence>
<dbReference type="PANTHER" id="PTHR21272">
    <property type="entry name" value="CATABOLIC 3-DEHYDROQUINASE"/>
    <property type="match status" value="1"/>
</dbReference>
<dbReference type="PIRSF" id="PIRSF001399">
    <property type="entry name" value="DHquinase_II"/>
    <property type="match status" value="1"/>
</dbReference>
<evidence type="ECO:0000313" key="11">
    <source>
        <dbReference type="Proteomes" id="UP001430755"/>
    </source>
</evidence>
<feature type="binding site" evidence="8">
    <location>
        <position position="87"/>
    </location>
    <ligand>
        <name>substrate</name>
    </ligand>
</feature>
<feature type="binding site" evidence="8">
    <location>
        <position position="74"/>
    </location>
    <ligand>
        <name>substrate</name>
    </ligand>
</feature>
<evidence type="ECO:0000256" key="6">
    <source>
        <dbReference type="ARBA" id="ARBA00023141"/>
    </source>
</evidence>
<comment type="subunit">
    <text evidence="4 8">Homododecamer.</text>
</comment>
<proteinExistence type="inferred from homology"/>
<dbReference type="Proteomes" id="UP001430755">
    <property type="component" value="Unassembled WGS sequence"/>
</dbReference>
<gene>
    <name evidence="8 10" type="primary">aroQ</name>
    <name evidence="10" type="ORF">LPT13_04325</name>
</gene>
<dbReference type="InterPro" id="IPR036441">
    <property type="entry name" value="DHquinase_II_sf"/>
</dbReference>
<dbReference type="PANTHER" id="PTHR21272:SF3">
    <property type="entry name" value="CATABOLIC 3-DEHYDROQUINASE"/>
    <property type="match status" value="1"/>
</dbReference>
<dbReference type="EC" id="4.2.1.10" evidence="5 8"/>
<dbReference type="HAMAP" id="MF_00169">
    <property type="entry name" value="AroQ"/>
    <property type="match status" value="1"/>
</dbReference>
<feature type="binding site" evidence="8">
    <location>
        <begin position="101"/>
        <end position="102"/>
    </location>
    <ligand>
        <name>substrate</name>
    </ligand>
</feature>
<protein>
    <recommendedName>
        <fullName evidence="5 8">3-dehydroquinate dehydratase</fullName>
        <shortName evidence="8">3-dehydroquinase</shortName>
        <ecNumber evidence="5 8">4.2.1.10</ecNumber>
    </recommendedName>
    <alternativeName>
        <fullName evidence="8">Type II DHQase</fullName>
    </alternativeName>
</protein>
<accession>A0ABS9WFM4</accession>
<evidence type="ECO:0000256" key="2">
    <source>
        <dbReference type="ARBA" id="ARBA00004902"/>
    </source>
</evidence>
<comment type="similarity">
    <text evidence="3 8">Belongs to the type-II 3-dehydroquinase family.</text>
</comment>
<dbReference type="InterPro" id="IPR018509">
    <property type="entry name" value="DHquinase_II_CS"/>
</dbReference>
<organism evidence="10 11">
    <name type="scientific">Adlercreutzia faecimuris</name>
    <dbReference type="NCBI Taxonomy" id="2897341"/>
    <lineage>
        <taxon>Bacteria</taxon>
        <taxon>Bacillati</taxon>
        <taxon>Actinomycetota</taxon>
        <taxon>Coriobacteriia</taxon>
        <taxon>Eggerthellales</taxon>
        <taxon>Eggerthellaceae</taxon>
        <taxon>Adlercreutzia</taxon>
    </lineage>
</organism>
<dbReference type="RefSeq" id="WP_242163876.1">
    <property type="nucleotide sequence ID" value="NZ_JAJMLW010000001.1"/>
</dbReference>
<feature type="site" description="Transition state stabilizer" evidence="8">
    <location>
        <position position="18"/>
    </location>
</feature>
<evidence type="ECO:0000256" key="8">
    <source>
        <dbReference type="HAMAP-Rule" id="MF_00169"/>
    </source>
</evidence>
<dbReference type="NCBIfam" id="NF003806">
    <property type="entry name" value="PRK05395.1-3"/>
    <property type="match status" value="1"/>
</dbReference>
<feature type="region of interest" description="Disordered" evidence="9">
    <location>
        <begin position="150"/>
        <end position="173"/>
    </location>
</feature>
<evidence type="ECO:0000256" key="3">
    <source>
        <dbReference type="ARBA" id="ARBA00011037"/>
    </source>
</evidence>
<keyword evidence="8" id="KW-0028">Amino-acid biosynthesis</keyword>
<dbReference type="Gene3D" id="3.40.50.9100">
    <property type="entry name" value="Dehydroquinase, class II"/>
    <property type="match status" value="1"/>
</dbReference>
<feature type="binding site" evidence="8">
    <location>
        <position position="111"/>
    </location>
    <ligand>
        <name>substrate</name>
    </ligand>
</feature>
<dbReference type="NCBIfam" id="TIGR01088">
    <property type="entry name" value="aroQ"/>
    <property type="match status" value="1"/>
</dbReference>
<comment type="function">
    <text evidence="8">Catalyzes a trans-dehydration via an enolate intermediate.</text>
</comment>
<dbReference type="EMBL" id="JAJMLW010000001">
    <property type="protein sequence ID" value="MCI2241580.1"/>
    <property type="molecule type" value="Genomic_DNA"/>
</dbReference>
<evidence type="ECO:0000256" key="5">
    <source>
        <dbReference type="ARBA" id="ARBA00012060"/>
    </source>
</evidence>
<keyword evidence="6 8" id="KW-0057">Aromatic amino acid biosynthesis</keyword>
<name>A0ABS9WFM4_9ACTN</name>
<dbReference type="InterPro" id="IPR001874">
    <property type="entry name" value="DHquinase_II"/>
</dbReference>
<comment type="catalytic activity">
    <reaction evidence="1 8">
        <text>3-dehydroquinate = 3-dehydroshikimate + H2O</text>
        <dbReference type="Rhea" id="RHEA:21096"/>
        <dbReference type="ChEBI" id="CHEBI:15377"/>
        <dbReference type="ChEBI" id="CHEBI:16630"/>
        <dbReference type="ChEBI" id="CHEBI:32364"/>
        <dbReference type="EC" id="4.2.1.10"/>
    </reaction>
</comment>
<sequence>MKKILLMNGPNLNMLGVRDPALYGTDTLAAIEAEFAAYAAGRGAAVDCFQSNHEGALIDRLHEAHGRYDGIVYNPGAHTHYSYALHDAVETIDVPVVEVHLTDISQREEFRRTSVIAPACVAQVKGMGKAGYLRALDLLLDGPAGDAGASDACDAAPAEAGAPEPADAEGGAR</sequence>
<dbReference type="NCBIfam" id="NF003807">
    <property type="entry name" value="PRK05395.1-4"/>
    <property type="match status" value="1"/>
</dbReference>
<dbReference type="GO" id="GO:0003855">
    <property type="term" value="F:3-dehydroquinate dehydratase activity"/>
    <property type="evidence" value="ECO:0007669"/>
    <property type="project" value="UniProtKB-EC"/>
</dbReference>
<keyword evidence="7 8" id="KW-0456">Lyase</keyword>
<keyword evidence="11" id="KW-1185">Reference proteome</keyword>
<dbReference type="SUPFAM" id="SSF52304">
    <property type="entry name" value="Type II 3-dehydroquinate dehydratase"/>
    <property type="match status" value="1"/>
</dbReference>
<evidence type="ECO:0000256" key="4">
    <source>
        <dbReference type="ARBA" id="ARBA00011193"/>
    </source>
</evidence>